<dbReference type="EMBL" id="BAABGZ010000070">
    <property type="protein sequence ID" value="GAA4364113.1"/>
    <property type="molecule type" value="Genomic_DNA"/>
</dbReference>
<sequence>MANPELPGQRSARRYGGCHGNRCYDHGLSVAGIIPEVKSSESKGRVLKRKRKKTGQF</sequence>
<evidence type="ECO:0000313" key="2">
    <source>
        <dbReference type="Proteomes" id="UP001501153"/>
    </source>
</evidence>
<organism evidence="1 2">
    <name type="scientific">Hymenobacter saemangeumensis</name>
    <dbReference type="NCBI Taxonomy" id="1084522"/>
    <lineage>
        <taxon>Bacteria</taxon>
        <taxon>Pseudomonadati</taxon>
        <taxon>Bacteroidota</taxon>
        <taxon>Cytophagia</taxon>
        <taxon>Cytophagales</taxon>
        <taxon>Hymenobacteraceae</taxon>
        <taxon>Hymenobacter</taxon>
    </lineage>
</organism>
<gene>
    <name evidence="1" type="ORF">GCM10023185_33340</name>
</gene>
<evidence type="ECO:0000313" key="1">
    <source>
        <dbReference type="EMBL" id="GAA4364113.1"/>
    </source>
</evidence>
<accession>A0ABP8INW3</accession>
<reference evidence="2" key="1">
    <citation type="journal article" date="2019" name="Int. J. Syst. Evol. Microbiol.">
        <title>The Global Catalogue of Microorganisms (GCM) 10K type strain sequencing project: providing services to taxonomists for standard genome sequencing and annotation.</title>
        <authorList>
            <consortium name="The Broad Institute Genomics Platform"/>
            <consortium name="The Broad Institute Genome Sequencing Center for Infectious Disease"/>
            <person name="Wu L."/>
            <person name="Ma J."/>
        </authorList>
    </citation>
    <scope>NUCLEOTIDE SEQUENCE [LARGE SCALE GENOMIC DNA]</scope>
    <source>
        <strain evidence="2">JCM 17923</strain>
    </source>
</reference>
<dbReference type="Proteomes" id="UP001501153">
    <property type="component" value="Unassembled WGS sequence"/>
</dbReference>
<comment type="caution">
    <text evidence="1">The sequence shown here is derived from an EMBL/GenBank/DDBJ whole genome shotgun (WGS) entry which is preliminary data.</text>
</comment>
<proteinExistence type="predicted"/>
<protein>
    <submittedName>
        <fullName evidence="1">Uncharacterized protein</fullName>
    </submittedName>
</protein>
<name>A0ABP8INW3_9BACT</name>
<keyword evidence="2" id="KW-1185">Reference proteome</keyword>